<evidence type="ECO:0000313" key="8">
    <source>
        <dbReference type="Proteomes" id="UP001304895"/>
    </source>
</evidence>
<reference evidence="7" key="2">
    <citation type="submission" date="2023-05" db="EMBL/GenBank/DDBJ databases">
        <authorList>
            <consortium name="Lawrence Berkeley National Laboratory"/>
            <person name="Steindorff A."/>
            <person name="Hensen N."/>
            <person name="Bonometti L."/>
            <person name="Westerberg I."/>
            <person name="Brannstrom I.O."/>
            <person name="Guillou S."/>
            <person name="Cros-Aarteil S."/>
            <person name="Calhoun S."/>
            <person name="Haridas S."/>
            <person name="Kuo A."/>
            <person name="Mondo S."/>
            <person name="Pangilinan J."/>
            <person name="Riley R."/>
            <person name="Labutti K."/>
            <person name="Andreopoulos B."/>
            <person name="Lipzen A."/>
            <person name="Chen C."/>
            <person name="Yanf M."/>
            <person name="Daum C."/>
            <person name="Ng V."/>
            <person name="Clum A."/>
            <person name="Ohm R."/>
            <person name="Martin F."/>
            <person name="Silar P."/>
            <person name="Natvig D."/>
            <person name="Lalanne C."/>
            <person name="Gautier V."/>
            <person name="Ament-Velasquez S.L."/>
            <person name="Kruys A."/>
            <person name="Hutchinson M.I."/>
            <person name="Powell A.J."/>
            <person name="Barry K."/>
            <person name="Miller A.N."/>
            <person name="Grigoriev I.V."/>
            <person name="Debuchy R."/>
            <person name="Gladieux P."/>
            <person name="Thoren M.H."/>
            <person name="Johannesson H."/>
        </authorList>
    </citation>
    <scope>NUCLEOTIDE SEQUENCE</scope>
    <source>
        <strain evidence="7">CBS 123565</strain>
    </source>
</reference>
<dbReference type="InterPro" id="IPR046347">
    <property type="entry name" value="bZIP_sf"/>
</dbReference>
<dbReference type="FunFam" id="1.20.5.170:FF:000067">
    <property type="entry name" value="BZIP transcription factor"/>
    <property type="match status" value="1"/>
</dbReference>
<dbReference type="PROSITE" id="PS00036">
    <property type="entry name" value="BZIP_BASIC"/>
    <property type="match status" value="1"/>
</dbReference>
<dbReference type="SUPFAM" id="SSF111430">
    <property type="entry name" value="YAP1 redox domain"/>
    <property type="match status" value="1"/>
</dbReference>
<gene>
    <name evidence="7" type="ORF">BT67DRAFT_378787</name>
</gene>
<dbReference type="SMART" id="SM00338">
    <property type="entry name" value="BRLZ"/>
    <property type="match status" value="1"/>
</dbReference>
<dbReference type="InterPro" id="IPR013910">
    <property type="entry name" value="TF_PAP1"/>
</dbReference>
<dbReference type="PANTHER" id="PTHR40621:SF6">
    <property type="entry name" value="AP-1-LIKE TRANSCRIPTION FACTOR YAP1-RELATED"/>
    <property type="match status" value="1"/>
</dbReference>
<evidence type="ECO:0000259" key="6">
    <source>
        <dbReference type="PROSITE" id="PS50217"/>
    </source>
</evidence>
<dbReference type="InterPro" id="IPR050936">
    <property type="entry name" value="AP-1-like"/>
</dbReference>
<feature type="region of interest" description="Disordered" evidence="5">
    <location>
        <begin position="78"/>
        <end position="164"/>
    </location>
</feature>
<evidence type="ECO:0000256" key="2">
    <source>
        <dbReference type="ARBA" id="ARBA00004496"/>
    </source>
</evidence>
<keyword evidence="3" id="KW-0539">Nucleus</keyword>
<dbReference type="Pfam" id="PF08601">
    <property type="entry name" value="PAP1"/>
    <property type="match status" value="2"/>
</dbReference>
<feature type="compositionally biased region" description="Polar residues" evidence="5">
    <location>
        <begin position="356"/>
        <end position="367"/>
    </location>
</feature>
<dbReference type="Gene3D" id="1.10.238.100">
    <property type="entry name" value="YAP1 redox domain. Chain B"/>
    <property type="match status" value="1"/>
</dbReference>
<keyword evidence="8" id="KW-1185">Reference proteome</keyword>
<evidence type="ECO:0000256" key="5">
    <source>
        <dbReference type="SAM" id="MobiDB-lite"/>
    </source>
</evidence>
<dbReference type="GO" id="GO:0001228">
    <property type="term" value="F:DNA-binding transcription activator activity, RNA polymerase II-specific"/>
    <property type="evidence" value="ECO:0007669"/>
    <property type="project" value="TreeGrafter"/>
</dbReference>
<sequence length="572" mass="61825">MTSTHHSNLTLTPHQQNLLFAALSSNNPTASPTIQPPYDGSPVTGVDGRGSFQGSPDFDYDYDFAGADSSFEFYDEANQPRMIGDMPSVKRSKPGSGSADSESPEKRSHPDDDDDDDSGAKRRESDDKVAKKPGRKPLTTEPSNKRKAQNRAAQRAFRERKERHLKDLEDKVHELETISHSANSENAALRAQVDKLTIELNEYRKRLTSLPNGRPPARAPATPFGSLFVNNLNDVNFQFEFPKFGALPGPPVTHDAKKLSTGLNRAGTDYRSPSEQSQDGISPSNSSSYGRIPLDSHAKEDLRTLTSGLFTPPSNGNTAAGSVVSMDSPYNQGGATATSSPSASSHSNMGGPSSSCGTSPEPYTQSPMGFKPIDTLATIGEEQPNLGSTTQDLGHFANAGIEDFAQWLPQSDFQFDPNLFGDYRDPQESVLSHGFNDSFFNDALDMDFITPYNLPIPTPTGPKKDLIAEIDAAKDADDVTPSGQLLSCTKVWERLQNCPKVQNGDFDLDSLCSDLQRKAKCDGTTAVVDEQDFNLVMKKYLYKDGEIAKHTANTVANGAANGAANGTANLTS</sequence>
<evidence type="ECO:0000313" key="7">
    <source>
        <dbReference type="EMBL" id="KAK4134900.1"/>
    </source>
</evidence>
<feature type="compositionally biased region" description="Basic and acidic residues" evidence="5">
    <location>
        <begin position="118"/>
        <end position="130"/>
    </location>
</feature>
<dbReference type="InterPro" id="IPR004827">
    <property type="entry name" value="bZIP"/>
</dbReference>
<dbReference type="GO" id="GO:0034599">
    <property type="term" value="P:cellular response to oxidative stress"/>
    <property type="evidence" value="ECO:0007669"/>
    <property type="project" value="UniProtKB-ARBA"/>
</dbReference>
<dbReference type="InterPro" id="IPR023167">
    <property type="entry name" value="Yap1_redox_dom_sf"/>
</dbReference>
<feature type="compositionally biased region" description="Polar residues" evidence="5">
    <location>
        <begin position="24"/>
        <end position="33"/>
    </location>
</feature>
<feature type="domain" description="BZIP" evidence="6">
    <location>
        <begin position="140"/>
        <end position="203"/>
    </location>
</feature>
<comment type="subcellular location">
    <subcellularLocation>
        <location evidence="2">Cytoplasm</location>
    </subcellularLocation>
    <subcellularLocation>
        <location evidence="1">Nucleus</location>
    </subcellularLocation>
</comment>
<evidence type="ECO:0000256" key="3">
    <source>
        <dbReference type="ARBA" id="ARBA00023242"/>
    </source>
</evidence>
<dbReference type="AlphaFoldDB" id="A0AAN6ZDB6"/>
<dbReference type="EMBL" id="MU853407">
    <property type="protein sequence ID" value="KAK4134900.1"/>
    <property type="molecule type" value="Genomic_DNA"/>
</dbReference>
<dbReference type="GO" id="GO:0090575">
    <property type="term" value="C:RNA polymerase II transcription regulator complex"/>
    <property type="evidence" value="ECO:0007669"/>
    <property type="project" value="TreeGrafter"/>
</dbReference>
<name>A0AAN6ZDB6_9PEZI</name>
<dbReference type="Gene3D" id="1.20.5.170">
    <property type="match status" value="1"/>
</dbReference>
<proteinExistence type="inferred from homology"/>
<dbReference type="Pfam" id="PF00170">
    <property type="entry name" value="bZIP_1"/>
    <property type="match status" value="1"/>
</dbReference>
<organism evidence="7 8">
    <name type="scientific">Trichocladium antarcticum</name>
    <dbReference type="NCBI Taxonomy" id="1450529"/>
    <lineage>
        <taxon>Eukaryota</taxon>
        <taxon>Fungi</taxon>
        <taxon>Dikarya</taxon>
        <taxon>Ascomycota</taxon>
        <taxon>Pezizomycotina</taxon>
        <taxon>Sordariomycetes</taxon>
        <taxon>Sordariomycetidae</taxon>
        <taxon>Sordariales</taxon>
        <taxon>Chaetomiaceae</taxon>
        <taxon>Trichocladium</taxon>
    </lineage>
</organism>
<feature type="region of interest" description="Disordered" evidence="5">
    <location>
        <begin position="24"/>
        <end position="57"/>
    </location>
</feature>
<evidence type="ECO:0000256" key="4">
    <source>
        <dbReference type="ARBA" id="ARBA00038132"/>
    </source>
</evidence>
<accession>A0AAN6ZDB6</accession>
<comment type="similarity">
    <text evidence="4">Belongs to the bZIP family. YAP subfamily.</text>
</comment>
<dbReference type="PANTHER" id="PTHR40621">
    <property type="entry name" value="TRANSCRIPTION FACTOR KAPC-RELATED"/>
    <property type="match status" value="1"/>
</dbReference>
<feature type="compositionally biased region" description="Polar residues" evidence="5">
    <location>
        <begin position="271"/>
        <end position="289"/>
    </location>
</feature>
<reference evidence="7" key="1">
    <citation type="journal article" date="2023" name="Mol. Phylogenet. Evol.">
        <title>Genome-scale phylogeny and comparative genomics of the fungal order Sordariales.</title>
        <authorList>
            <person name="Hensen N."/>
            <person name="Bonometti L."/>
            <person name="Westerberg I."/>
            <person name="Brannstrom I.O."/>
            <person name="Guillou S."/>
            <person name="Cros-Aarteil S."/>
            <person name="Calhoun S."/>
            <person name="Haridas S."/>
            <person name="Kuo A."/>
            <person name="Mondo S."/>
            <person name="Pangilinan J."/>
            <person name="Riley R."/>
            <person name="LaButti K."/>
            <person name="Andreopoulos B."/>
            <person name="Lipzen A."/>
            <person name="Chen C."/>
            <person name="Yan M."/>
            <person name="Daum C."/>
            <person name="Ng V."/>
            <person name="Clum A."/>
            <person name="Steindorff A."/>
            <person name="Ohm R.A."/>
            <person name="Martin F."/>
            <person name="Silar P."/>
            <person name="Natvig D.O."/>
            <person name="Lalanne C."/>
            <person name="Gautier V."/>
            <person name="Ament-Velasquez S.L."/>
            <person name="Kruys A."/>
            <person name="Hutchinson M.I."/>
            <person name="Powell A.J."/>
            <person name="Barry K."/>
            <person name="Miller A.N."/>
            <person name="Grigoriev I.V."/>
            <person name="Debuchy R."/>
            <person name="Gladieux P."/>
            <person name="Hiltunen Thoren M."/>
            <person name="Johannesson H."/>
        </authorList>
    </citation>
    <scope>NUCLEOTIDE SEQUENCE</scope>
    <source>
        <strain evidence="7">CBS 123565</strain>
    </source>
</reference>
<protein>
    <submittedName>
        <fullName evidence="7">PAP1-domain-containing protein</fullName>
    </submittedName>
</protein>
<comment type="caution">
    <text evidence="7">The sequence shown here is derived from an EMBL/GenBank/DDBJ whole genome shotgun (WGS) entry which is preliminary data.</text>
</comment>
<dbReference type="PROSITE" id="PS50217">
    <property type="entry name" value="BZIP"/>
    <property type="match status" value="1"/>
</dbReference>
<feature type="region of interest" description="Disordered" evidence="5">
    <location>
        <begin position="263"/>
        <end position="293"/>
    </location>
</feature>
<evidence type="ECO:0000256" key="1">
    <source>
        <dbReference type="ARBA" id="ARBA00004123"/>
    </source>
</evidence>
<feature type="compositionally biased region" description="Polar residues" evidence="5">
    <location>
        <begin position="306"/>
        <end position="320"/>
    </location>
</feature>
<dbReference type="SUPFAM" id="SSF57959">
    <property type="entry name" value="Leucine zipper domain"/>
    <property type="match status" value="1"/>
</dbReference>
<dbReference type="CDD" id="cd14688">
    <property type="entry name" value="bZIP_YAP"/>
    <property type="match status" value="1"/>
</dbReference>
<dbReference type="Proteomes" id="UP001304895">
    <property type="component" value="Unassembled WGS sequence"/>
</dbReference>
<feature type="compositionally biased region" description="Low complexity" evidence="5">
    <location>
        <begin position="335"/>
        <end position="355"/>
    </location>
</feature>
<dbReference type="GO" id="GO:0000976">
    <property type="term" value="F:transcription cis-regulatory region binding"/>
    <property type="evidence" value="ECO:0007669"/>
    <property type="project" value="InterPro"/>
</dbReference>
<feature type="region of interest" description="Disordered" evidence="5">
    <location>
        <begin position="306"/>
        <end position="371"/>
    </location>
</feature>
<dbReference type="GO" id="GO:0005737">
    <property type="term" value="C:cytoplasm"/>
    <property type="evidence" value="ECO:0007669"/>
    <property type="project" value="UniProtKB-SubCell"/>
</dbReference>